<dbReference type="GO" id="GO:0004725">
    <property type="term" value="F:protein tyrosine phosphatase activity"/>
    <property type="evidence" value="ECO:0007669"/>
    <property type="project" value="InterPro"/>
</dbReference>
<dbReference type="InParanoid" id="K3WRR2"/>
<dbReference type="InterPro" id="IPR049573">
    <property type="entry name" value="PTPDC1_PTP"/>
</dbReference>
<dbReference type="HOGENOM" id="CLU_393572_0_0_1"/>
<dbReference type="Gene3D" id="3.90.190.10">
    <property type="entry name" value="Protein tyrosine phosphatase superfamily"/>
    <property type="match status" value="1"/>
</dbReference>
<dbReference type="PROSITE" id="PS50056">
    <property type="entry name" value="TYR_PHOSPHATASE_2"/>
    <property type="match status" value="1"/>
</dbReference>
<sequence length="689" mass="75199">MGSPVKAREWEKTLTVKCRLCGGAKCKRCSESAALAKTNSPVLGLHADWVTNRILGMMRPSSRLMKDYQIAQQFQKLRISAVFNLTLPGEHPYCGDGLAASGFPYDPEKDLMVENIHFYNFGWEDMTTPTLPFMMDIVKVMASILQDGHQKISVHCHAGYGRTGLAIACVLIFMHNIPPEQAIKIVRRDRPGSIQTSAQAKFVRSFHEYINTSKVVFALPYIHDHFTIAEMIEHQNRMVHGEKSSGTRVALPKILDFLCNEIEQAAEVHPAQVIHGFVNHIPFNQIEGKAADNYHSIQESHLRGVFESSYSEATAANGSNGRGSSFMAAATNGSGGSISSTPPPVPSFTLSGSTKQISQDELFPIKVAFNVGESNWQEACELCEGAMYYPALLLDWLEHLIEPLLEVGIVDLVVPQDGDSTTANLNALHKLPIHISKSMHRVLCCLRVLQSKIGLNEGGVGASCINGISGDTLFDAVCTRAAMAFFHISNSASASLVKYSEFVAILVREWHAPKRLELNLESLQKLGKAPTARRLSHSGSTKILDNNPTSPKSPKVVDHHVTLEAVVYPRPISTDHHVPKHKESSNSGSPLKMEPLSPRLHSDTGTSPVKLEMVVPPLHVADSQKKDHDLSSGSLSSSSPSRSISLREKESENTASASATSSTHNLNISSSACSLPSVRGGDRYKNKHG</sequence>
<dbReference type="STRING" id="431595.K3WRR2"/>
<feature type="compositionally biased region" description="Low complexity" evidence="1">
    <location>
        <begin position="654"/>
        <end position="663"/>
    </location>
</feature>
<dbReference type="InterPro" id="IPR003595">
    <property type="entry name" value="Tyr_Pase_cat"/>
</dbReference>
<dbReference type="AlphaFoldDB" id="K3WRR2"/>
<protein>
    <recommendedName>
        <fullName evidence="6">Tyrosine specific protein phosphatases domain-containing protein</fullName>
    </recommendedName>
</protein>
<evidence type="ECO:0000259" key="2">
    <source>
        <dbReference type="PROSITE" id="PS50055"/>
    </source>
</evidence>
<evidence type="ECO:0000313" key="5">
    <source>
        <dbReference type="Proteomes" id="UP000019132"/>
    </source>
</evidence>
<evidence type="ECO:0000256" key="1">
    <source>
        <dbReference type="SAM" id="MobiDB-lite"/>
    </source>
</evidence>
<feature type="region of interest" description="Disordered" evidence="1">
    <location>
        <begin position="622"/>
        <end position="689"/>
    </location>
</feature>
<dbReference type="eggNOG" id="KOG1720">
    <property type="taxonomic scope" value="Eukaryota"/>
</dbReference>
<dbReference type="SMART" id="SM00404">
    <property type="entry name" value="PTPc_motif"/>
    <property type="match status" value="1"/>
</dbReference>
<feature type="compositionally biased region" description="Basic and acidic residues" evidence="1">
    <location>
        <begin position="680"/>
        <end position="689"/>
    </location>
</feature>
<evidence type="ECO:0000259" key="3">
    <source>
        <dbReference type="PROSITE" id="PS50056"/>
    </source>
</evidence>
<dbReference type="GO" id="GO:0060271">
    <property type="term" value="P:cilium assembly"/>
    <property type="evidence" value="ECO:0007669"/>
    <property type="project" value="InterPro"/>
</dbReference>
<dbReference type="InterPro" id="IPR050561">
    <property type="entry name" value="PTP"/>
</dbReference>
<evidence type="ECO:0000313" key="4">
    <source>
        <dbReference type="EnsemblProtists" id="PYU1_T007656"/>
    </source>
</evidence>
<dbReference type="FunFam" id="3.90.190.10:FF:000157">
    <property type="entry name" value="Protein-tyrosine phosphatase"/>
    <property type="match status" value="1"/>
</dbReference>
<dbReference type="PROSITE" id="PS50055">
    <property type="entry name" value="TYR_PHOSPHATASE_PTP"/>
    <property type="match status" value="1"/>
</dbReference>
<dbReference type="InterPro" id="IPR029021">
    <property type="entry name" value="Prot-tyrosine_phosphatase-like"/>
</dbReference>
<dbReference type="PANTHER" id="PTHR23339">
    <property type="entry name" value="TYROSINE SPECIFIC PROTEIN PHOSPHATASE AND DUAL SPECIFICITY PROTEIN PHOSPHATASE"/>
    <property type="match status" value="1"/>
</dbReference>
<reference evidence="4" key="3">
    <citation type="submission" date="2015-02" db="UniProtKB">
        <authorList>
            <consortium name="EnsemblProtists"/>
        </authorList>
    </citation>
    <scope>IDENTIFICATION</scope>
    <source>
        <strain evidence="4">DAOM BR144</strain>
    </source>
</reference>
<feature type="region of interest" description="Disordered" evidence="1">
    <location>
        <begin position="529"/>
        <end position="556"/>
    </location>
</feature>
<dbReference type="Proteomes" id="UP000019132">
    <property type="component" value="Unassembled WGS sequence"/>
</dbReference>
<proteinExistence type="predicted"/>
<feature type="domain" description="Tyrosine-protein phosphatase" evidence="2">
    <location>
        <begin position="113"/>
        <end position="203"/>
    </location>
</feature>
<dbReference type="EnsemblProtists" id="PYU1_T007656">
    <property type="protein sequence ID" value="PYU1_T007656"/>
    <property type="gene ID" value="PYU1_G007640"/>
</dbReference>
<feature type="compositionally biased region" description="Polar residues" evidence="1">
    <location>
        <begin position="664"/>
        <end position="674"/>
    </location>
</feature>
<organism evidence="4 5">
    <name type="scientific">Globisporangium ultimum (strain ATCC 200006 / CBS 805.95 / DAOM BR144)</name>
    <name type="common">Pythium ultimum</name>
    <dbReference type="NCBI Taxonomy" id="431595"/>
    <lineage>
        <taxon>Eukaryota</taxon>
        <taxon>Sar</taxon>
        <taxon>Stramenopiles</taxon>
        <taxon>Oomycota</taxon>
        <taxon>Peronosporomycetes</taxon>
        <taxon>Pythiales</taxon>
        <taxon>Pythiaceae</taxon>
        <taxon>Globisporangium</taxon>
    </lineage>
</organism>
<reference evidence="5" key="1">
    <citation type="journal article" date="2010" name="Genome Biol.">
        <title>Genome sequence of the necrotrophic plant pathogen Pythium ultimum reveals original pathogenicity mechanisms and effector repertoire.</title>
        <authorList>
            <person name="Levesque C.A."/>
            <person name="Brouwer H."/>
            <person name="Cano L."/>
            <person name="Hamilton J.P."/>
            <person name="Holt C."/>
            <person name="Huitema E."/>
            <person name="Raffaele S."/>
            <person name="Robideau G.P."/>
            <person name="Thines M."/>
            <person name="Win J."/>
            <person name="Zerillo M.M."/>
            <person name="Beakes G.W."/>
            <person name="Boore J.L."/>
            <person name="Busam D."/>
            <person name="Dumas B."/>
            <person name="Ferriera S."/>
            <person name="Fuerstenberg S.I."/>
            <person name="Gachon C.M."/>
            <person name="Gaulin E."/>
            <person name="Govers F."/>
            <person name="Grenville-Briggs L."/>
            <person name="Horner N."/>
            <person name="Hostetler J."/>
            <person name="Jiang R.H."/>
            <person name="Johnson J."/>
            <person name="Krajaejun T."/>
            <person name="Lin H."/>
            <person name="Meijer H.J."/>
            <person name="Moore B."/>
            <person name="Morris P."/>
            <person name="Phuntmart V."/>
            <person name="Puiu D."/>
            <person name="Shetty J."/>
            <person name="Stajich J.E."/>
            <person name="Tripathy S."/>
            <person name="Wawra S."/>
            <person name="van West P."/>
            <person name="Whitty B.R."/>
            <person name="Coutinho P.M."/>
            <person name="Henrissat B."/>
            <person name="Martin F."/>
            <person name="Thomas P.D."/>
            <person name="Tyler B.M."/>
            <person name="De Vries R.P."/>
            <person name="Kamoun S."/>
            <person name="Yandell M."/>
            <person name="Tisserat N."/>
            <person name="Buell C.R."/>
        </authorList>
    </citation>
    <scope>NUCLEOTIDE SEQUENCE</scope>
    <source>
        <strain evidence="5">DAOM:BR144</strain>
    </source>
</reference>
<name>K3WRR2_GLOUD</name>
<feature type="domain" description="Tyrosine specific protein phosphatases" evidence="3">
    <location>
        <begin position="135"/>
        <end position="201"/>
    </location>
</feature>
<dbReference type="InterPro" id="IPR000242">
    <property type="entry name" value="PTP_cat"/>
</dbReference>
<dbReference type="Pfam" id="PF00102">
    <property type="entry name" value="Y_phosphatase"/>
    <property type="match status" value="1"/>
</dbReference>
<dbReference type="CDD" id="cd14506">
    <property type="entry name" value="PTP_PTPDC1"/>
    <property type="match status" value="1"/>
</dbReference>
<feature type="compositionally biased region" description="Basic and acidic residues" evidence="1">
    <location>
        <begin position="573"/>
        <end position="584"/>
    </location>
</feature>
<dbReference type="SUPFAM" id="SSF52799">
    <property type="entry name" value="(Phosphotyrosine protein) phosphatases II"/>
    <property type="match status" value="1"/>
</dbReference>
<evidence type="ECO:0008006" key="6">
    <source>
        <dbReference type="Google" id="ProtNLM"/>
    </source>
</evidence>
<keyword evidence="5" id="KW-1185">Reference proteome</keyword>
<dbReference type="VEuPathDB" id="FungiDB:PYU1_G007640"/>
<feature type="region of interest" description="Disordered" evidence="1">
    <location>
        <begin position="570"/>
        <end position="607"/>
    </location>
</feature>
<dbReference type="OMA" id="DPEKDLM"/>
<dbReference type="PROSITE" id="PS00383">
    <property type="entry name" value="TYR_PHOSPHATASE_1"/>
    <property type="match status" value="1"/>
</dbReference>
<reference evidence="5" key="2">
    <citation type="submission" date="2010-04" db="EMBL/GenBank/DDBJ databases">
        <authorList>
            <person name="Buell R."/>
            <person name="Hamilton J."/>
            <person name="Hostetler J."/>
        </authorList>
    </citation>
    <scope>NUCLEOTIDE SEQUENCE [LARGE SCALE GENOMIC DNA]</scope>
    <source>
        <strain evidence="5">DAOM:BR144</strain>
    </source>
</reference>
<dbReference type="InterPro" id="IPR016130">
    <property type="entry name" value="Tyr_Pase_AS"/>
</dbReference>
<feature type="compositionally biased region" description="Low complexity" evidence="1">
    <location>
        <begin position="631"/>
        <end position="644"/>
    </location>
</feature>
<dbReference type="EMBL" id="GL376585">
    <property type="status" value="NOT_ANNOTATED_CDS"/>
    <property type="molecule type" value="Genomic_DNA"/>
</dbReference>
<dbReference type="InterPro" id="IPR000387">
    <property type="entry name" value="Tyr_Pase_dom"/>
</dbReference>
<accession>K3WRR2</accession>
<feature type="compositionally biased region" description="Polar residues" evidence="1">
    <location>
        <begin position="537"/>
        <end position="552"/>
    </location>
</feature>